<evidence type="ECO:0000313" key="2">
    <source>
        <dbReference type="EMBL" id="VDM24744.1"/>
    </source>
</evidence>
<organism evidence="3 4">
    <name type="scientific">Toxocara canis</name>
    <name type="common">Canine roundworm</name>
    <dbReference type="NCBI Taxonomy" id="6265"/>
    <lineage>
        <taxon>Eukaryota</taxon>
        <taxon>Metazoa</taxon>
        <taxon>Ecdysozoa</taxon>
        <taxon>Nematoda</taxon>
        <taxon>Chromadorea</taxon>
        <taxon>Rhabditida</taxon>
        <taxon>Spirurina</taxon>
        <taxon>Ascaridomorpha</taxon>
        <taxon>Ascaridoidea</taxon>
        <taxon>Toxocaridae</taxon>
        <taxon>Toxocara</taxon>
    </lineage>
</organism>
<feature type="domain" description="DUF1758" evidence="1">
    <location>
        <begin position="5"/>
        <end position="86"/>
    </location>
</feature>
<accession>A0A183TWU5</accession>
<keyword evidence="3" id="KW-1185">Reference proteome</keyword>
<name>A0A183TWU5_TOXCA</name>
<gene>
    <name evidence="2" type="ORF">TCNE_LOCUS715</name>
</gene>
<proteinExistence type="predicted"/>
<reference evidence="2 3" key="2">
    <citation type="submission" date="2018-11" db="EMBL/GenBank/DDBJ databases">
        <authorList>
            <consortium name="Pathogen Informatics"/>
        </authorList>
    </citation>
    <scope>NUCLEOTIDE SEQUENCE [LARGE SCALE GENOMIC DNA]</scope>
</reference>
<evidence type="ECO:0000259" key="1">
    <source>
        <dbReference type="Pfam" id="PF05585"/>
    </source>
</evidence>
<dbReference type="InterPro" id="IPR008737">
    <property type="entry name" value="DUF1758"/>
</dbReference>
<dbReference type="Pfam" id="PF05585">
    <property type="entry name" value="DUF1758"/>
    <property type="match status" value="1"/>
</dbReference>
<protein>
    <submittedName>
        <fullName evidence="4">Reverse transcriptase domain-containing protein</fullName>
    </submittedName>
</protein>
<dbReference type="AlphaFoldDB" id="A0A183TWU5"/>
<dbReference type="EMBL" id="UYWY01000396">
    <property type="protein sequence ID" value="VDM24744.1"/>
    <property type="molecule type" value="Genomic_DNA"/>
</dbReference>
<evidence type="ECO:0000313" key="3">
    <source>
        <dbReference type="Proteomes" id="UP000050794"/>
    </source>
</evidence>
<reference evidence="4" key="1">
    <citation type="submission" date="2016-06" db="UniProtKB">
        <authorList>
            <consortium name="WormBaseParasite"/>
        </authorList>
    </citation>
    <scope>IDENTIFICATION</scope>
</reference>
<evidence type="ECO:0000313" key="4">
    <source>
        <dbReference type="WBParaSite" id="TCNE_0000071401-mRNA-1"/>
    </source>
</evidence>
<sequence>MAEEMRTIKPTVGNLEVATSNAEASFGELNPPELQRKVADSLFGYNQFTDFIPAADVKHPENDYELSENAVGHSSSPKEYEDQLAADLFKEALKTIGNPSGTPSHKFIFI</sequence>
<dbReference type="Proteomes" id="UP000050794">
    <property type="component" value="Unassembled WGS sequence"/>
</dbReference>
<dbReference type="WBParaSite" id="TCNE_0000071401-mRNA-1">
    <property type="protein sequence ID" value="TCNE_0000071401-mRNA-1"/>
    <property type="gene ID" value="TCNE_0000071401"/>
</dbReference>